<dbReference type="EMBL" id="JACAZF010000005">
    <property type="protein sequence ID" value="KAF7303557.1"/>
    <property type="molecule type" value="Genomic_DNA"/>
</dbReference>
<accession>A0A8H6W3F5</accession>
<name>A0A8H6W3F5_9AGAR</name>
<reference evidence="1" key="1">
    <citation type="submission" date="2020-05" db="EMBL/GenBank/DDBJ databases">
        <title>Mycena genomes resolve the evolution of fungal bioluminescence.</title>
        <authorList>
            <person name="Tsai I.J."/>
        </authorList>
    </citation>
    <scope>NUCLEOTIDE SEQUENCE</scope>
    <source>
        <strain evidence="1">171206Taipei</strain>
    </source>
</reference>
<evidence type="ECO:0000313" key="1">
    <source>
        <dbReference type="EMBL" id="KAF7303557.1"/>
    </source>
</evidence>
<gene>
    <name evidence="1" type="ORF">MIND_00585000</name>
</gene>
<dbReference type="OrthoDB" id="3145912at2759"/>
<dbReference type="Proteomes" id="UP000636479">
    <property type="component" value="Unassembled WGS sequence"/>
</dbReference>
<dbReference type="RefSeq" id="XP_037220529.1">
    <property type="nucleotide sequence ID" value="XM_037362608.1"/>
</dbReference>
<comment type="caution">
    <text evidence="1">The sequence shown here is derived from an EMBL/GenBank/DDBJ whole genome shotgun (WGS) entry which is preliminary data.</text>
</comment>
<proteinExistence type="predicted"/>
<evidence type="ECO:0000313" key="2">
    <source>
        <dbReference type="Proteomes" id="UP000636479"/>
    </source>
</evidence>
<protein>
    <submittedName>
        <fullName evidence="1">Uncharacterized protein</fullName>
    </submittedName>
</protein>
<sequence>MSEPTLPPELERAVFALAAWRDQRMICTLALVARRVNVWIGPLRYRMCRIRSRTDLEALWQRVEALPASGATQRASRRLCGCRMPYPASRGHSLGGPLTNLRRLSMNANDVFPEAGADVPSFVLDFPPLTGLTHLELLGDPGPWMPRVIAAAYPALTHLSLFNRYFPDVMREALQALPRLTMCVYVHVEYLAREDQAAPSTIYAQRQAAIIGLDDPRAVAVMPVYSDENWGPGAWRGRDYWARAEEELALRRVNRSRVTPRVE</sequence>
<keyword evidence="2" id="KW-1185">Reference proteome</keyword>
<dbReference type="GeneID" id="59345124"/>
<organism evidence="1 2">
    <name type="scientific">Mycena indigotica</name>
    <dbReference type="NCBI Taxonomy" id="2126181"/>
    <lineage>
        <taxon>Eukaryota</taxon>
        <taxon>Fungi</taxon>
        <taxon>Dikarya</taxon>
        <taxon>Basidiomycota</taxon>
        <taxon>Agaricomycotina</taxon>
        <taxon>Agaricomycetes</taxon>
        <taxon>Agaricomycetidae</taxon>
        <taxon>Agaricales</taxon>
        <taxon>Marasmiineae</taxon>
        <taxon>Mycenaceae</taxon>
        <taxon>Mycena</taxon>
    </lineage>
</organism>
<dbReference type="AlphaFoldDB" id="A0A8H6W3F5"/>